<name>A0ABN8QLU4_9CNID</name>
<evidence type="ECO:0000313" key="3">
    <source>
        <dbReference type="Proteomes" id="UP001159427"/>
    </source>
</evidence>
<accession>A0ABN8QLU4</accession>
<reference evidence="2 3" key="1">
    <citation type="submission" date="2022-05" db="EMBL/GenBank/DDBJ databases">
        <authorList>
            <consortium name="Genoscope - CEA"/>
            <person name="William W."/>
        </authorList>
    </citation>
    <scope>NUCLEOTIDE SEQUENCE [LARGE SCALE GENOMIC DNA]</scope>
</reference>
<feature type="non-terminal residue" evidence="2">
    <location>
        <position position="169"/>
    </location>
</feature>
<comment type="caution">
    <text evidence="2">The sequence shown here is derived from an EMBL/GenBank/DDBJ whole genome shotgun (WGS) entry which is preliminary data.</text>
</comment>
<protein>
    <submittedName>
        <fullName evidence="2">Uncharacterized protein</fullName>
    </submittedName>
</protein>
<evidence type="ECO:0000313" key="2">
    <source>
        <dbReference type="EMBL" id="CAH3166968.1"/>
    </source>
</evidence>
<evidence type="ECO:0000256" key="1">
    <source>
        <dbReference type="SAM" id="MobiDB-lite"/>
    </source>
</evidence>
<feature type="compositionally biased region" description="Basic and acidic residues" evidence="1">
    <location>
        <begin position="86"/>
        <end position="95"/>
    </location>
</feature>
<feature type="region of interest" description="Disordered" evidence="1">
    <location>
        <begin position="86"/>
        <end position="145"/>
    </location>
</feature>
<proteinExistence type="predicted"/>
<keyword evidence="3" id="KW-1185">Reference proteome</keyword>
<sequence>MYVNHMKLLSLRKEKRSEYKAEQREEEARKTYKDYDWEGMFHERSLSQLKVVELDKYIAHHNLGKYGTKKAKLEVIKENVIQEVAKSIEREEDGKSNNQSSSDSLRRESEDNSEEEDCVLAEIGISSSEKEEESTEQEEMIESTKNFNVNTTIVFTRLGKEQLESKFKV</sequence>
<dbReference type="Proteomes" id="UP001159427">
    <property type="component" value="Unassembled WGS sequence"/>
</dbReference>
<gene>
    <name evidence="2" type="ORF">PEVE_00005871</name>
</gene>
<organism evidence="2 3">
    <name type="scientific">Porites evermanni</name>
    <dbReference type="NCBI Taxonomy" id="104178"/>
    <lineage>
        <taxon>Eukaryota</taxon>
        <taxon>Metazoa</taxon>
        <taxon>Cnidaria</taxon>
        <taxon>Anthozoa</taxon>
        <taxon>Hexacorallia</taxon>
        <taxon>Scleractinia</taxon>
        <taxon>Fungiina</taxon>
        <taxon>Poritidae</taxon>
        <taxon>Porites</taxon>
    </lineage>
</organism>
<feature type="compositionally biased region" description="Acidic residues" evidence="1">
    <location>
        <begin position="130"/>
        <end position="141"/>
    </location>
</feature>
<dbReference type="EMBL" id="CALNXI010001378">
    <property type="protein sequence ID" value="CAH3166968.1"/>
    <property type="molecule type" value="Genomic_DNA"/>
</dbReference>